<reference evidence="2" key="1">
    <citation type="submission" date="2019-04" db="EMBL/GenBank/DDBJ databases">
        <title>Friends and foes A comparative genomics study of 23 Aspergillus species from section Flavi.</title>
        <authorList>
            <consortium name="DOE Joint Genome Institute"/>
            <person name="Kjaerbolling I."/>
            <person name="Vesth T."/>
            <person name="Frisvad J.C."/>
            <person name="Nybo J.L."/>
            <person name="Theobald S."/>
            <person name="Kildgaard S."/>
            <person name="Isbrandt T."/>
            <person name="Kuo A."/>
            <person name="Sato A."/>
            <person name="Lyhne E.K."/>
            <person name="Kogle M.E."/>
            <person name="Wiebenga A."/>
            <person name="Kun R.S."/>
            <person name="Lubbers R.J."/>
            <person name="Makela M.R."/>
            <person name="Barry K."/>
            <person name="Chovatia M."/>
            <person name="Clum A."/>
            <person name="Daum C."/>
            <person name="Haridas S."/>
            <person name="He G."/>
            <person name="LaButti K."/>
            <person name="Lipzen A."/>
            <person name="Mondo S."/>
            <person name="Riley R."/>
            <person name="Salamov A."/>
            <person name="Simmons B.A."/>
            <person name="Magnuson J.K."/>
            <person name="Henrissat B."/>
            <person name="Mortensen U.H."/>
            <person name="Larsen T.O."/>
            <person name="Devries R.P."/>
            <person name="Grigoriev I.V."/>
            <person name="Machida M."/>
            <person name="Baker S.E."/>
            <person name="Andersen M.R."/>
        </authorList>
    </citation>
    <scope>NUCLEOTIDE SEQUENCE [LARGE SCALE GENOMIC DNA]</scope>
    <source>
        <strain evidence="2">CBS 121.62</strain>
    </source>
</reference>
<evidence type="ECO:0000313" key="2">
    <source>
        <dbReference type="EMBL" id="KAB8250735.1"/>
    </source>
</evidence>
<evidence type="ECO:0000256" key="1">
    <source>
        <dbReference type="SAM" id="MobiDB-lite"/>
    </source>
</evidence>
<dbReference type="Proteomes" id="UP000325434">
    <property type="component" value="Unassembled WGS sequence"/>
</dbReference>
<name>A0A5N6H926_ASPFL</name>
<sequence length="396" mass="42393">MPYMHTSSISPTPILPNTSTSQHVPRKTKSSLPSLFYDTTSSLPLILHLNLLPPQTTTNSKMSTILLIIYLYTITTLLNPGWAQTNQYSPSHPHLNQPQITLTMKHQKNTPKPLLNPRYPLLPARLPPKPGNALLCLTHQSRASLLQYRVRFLPVYIQAFLEREALIHLQIGAGNGGIGYESSLAAGDAICAFNGTGYTRMRSTVEVPGARICDVESGSIDGLERVDIVSLEKGVGSMMGSSQSYGLESGSSHAVTSSLSAVWGSFQPVTVSVAGEMGEPVQRKRELWFCFDRGRSRSMDPGDRVVVTVFGSGSSWMSSVVRSQETTMDSEGVVVSRLGLGMGVGSTRALSSTYVSTSTGSFAALNGTSTVGFPVATGSVGGGGALVVEETWVGFF</sequence>
<dbReference type="EMBL" id="ML734563">
    <property type="protein sequence ID" value="KAB8250735.1"/>
    <property type="molecule type" value="Genomic_DNA"/>
</dbReference>
<dbReference type="VEuPathDB" id="FungiDB:F9C07_6875"/>
<dbReference type="AlphaFoldDB" id="A0A5N6H926"/>
<feature type="compositionally biased region" description="Polar residues" evidence="1">
    <location>
        <begin position="1"/>
        <end position="23"/>
    </location>
</feature>
<dbReference type="VEuPathDB" id="FungiDB:AFLA_005319"/>
<protein>
    <submittedName>
        <fullName evidence="2">Uncharacterized protein</fullName>
    </submittedName>
</protein>
<accession>A0A5N6H926</accession>
<gene>
    <name evidence="2" type="ORF">BDV35DRAFT_377184</name>
</gene>
<organism evidence="2">
    <name type="scientific">Aspergillus flavus</name>
    <dbReference type="NCBI Taxonomy" id="5059"/>
    <lineage>
        <taxon>Eukaryota</taxon>
        <taxon>Fungi</taxon>
        <taxon>Dikarya</taxon>
        <taxon>Ascomycota</taxon>
        <taxon>Pezizomycotina</taxon>
        <taxon>Eurotiomycetes</taxon>
        <taxon>Eurotiomycetidae</taxon>
        <taxon>Eurotiales</taxon>
        <taxon>Aspergillaceae</taxon>
        <taxon>Aspergillus</taxon>
        <taxon>Aspergillus subgen. Circumdati</taxon>
    </lineage>
</organism>
<feature type="region of interest" description="Disordered" evidence="1">
    <location>
        <begin position="1"/>
        <end position="29"/>
    </location>
</feature>
<proteinExistence type="predicted"/>